<name>X1SN83_9ZZZZ</name>
<dbReference type="AlphaFoldDB" id="X1SN83"/>
<gene>
    <name evidence="1" type="ORF">S12H4_11998</name>
</gene>
<proteinExistence type="predicted"/>
<sequence length="59" mass="6828">MTIDMAINELEAEANSPRYNSNLPRRVAIKLGIEALKEIRYLQRMDADFKDYILPGETE</sequence>
<organism evidence="1">
    <name type="scientific">marine sediment metagenome</name>
    <dbReference type="NCBI Taxonomy" id="412755"/>
    <lineage>
        <taxon>unclassified sequences</taxon>
        <taxon>metagenomes</taxon>
        <taxon>ecological metagenomes</taxon>
    </lineage>
</organism>
<dbReference type="EMBL" id="BARW01005549">
    <property type="protein sequence ID" value="GAI80601.1"/>
    <property type="molecule type" value="Genomic_DNA"/>
</dbReference>
<accession>X1SN83</accession>
<reference evidence="1" key="1">
    <citation type="journal article" date="2014" name="Front. Microbiol.">
        <title>High frequency of phylogenetically diverse reductive dehalogenase-homologous genes in deep subseafloor sedimentary metagenomes.</title>
        <authorList>
            <person name="Kawai M."/>
            <person name="Futagami T."/>
            <person name="Toyoda A."/>
            <person name="Takaki Y."/>
            <person name="Nishi S."/>
            <person name="Hori S."/>
            <person name="Arai W."/>
            <person name="Tsubouchi T."/>
            <person name="Morono Y."/>
            <person name="Uchiyama I."/>
            <person name="Ito T."/>
            <person name="Fujiyama A."/>
            <person name="Inagaki F."/>
            <person name="Takami H."/>
        </authorList>
    </citation>
    <scope>NUCLEOTIDE SEQUENCE</scope>
    <source>
        <strain evidence="1">Expedition CK06-06</strain>
    </source>
</reference>
<comment type="caution">
    <text evidence="1">The sequence shown here is derived from an EMBL/GenBank/DDBJ whole genome shotgun (WGS) entry which is preliminary data.</text>
</comment>
<protein>
    <submittedName>
        <fullName evidence="1">Uncharacterized protein</fullName>
    </submittedName>
</protein>
<evidence type="ECO:0000313" key="1">
    <source>
        <dbReference type="EMBL" id="GAI80601.1"/>
    </source>
</evidence>